<dbReference type="PANTHER" id="PTHR43095">
    <property type="entry name" value="SUGAR KINASE"/>
    <property type="match status" value="1"/>
</dbReference>
<evidence type="ECO:0000259" key="5">
    <source>
        <dbReference type="Pfam" id="PF21546"/>
    </source>
</evidence>
<dbReference type="GO" id="GO:0005975">
    <property type="term" value="P:carbohydrate metabolic process"/>
    <property type="evidence" value="ECO:0007669"/>
    <property type="project" value="InterPro"/>
</dbReference>
<evidence type="ECO:0000313" key="7">
    <source>
        <dbReference type="Proteomes" id="UP000078389"/>
    </source>
</evidence>
<dbReference type="InterPro" id="IPR049382">
    <property type="entry name" value="FGGY_C_2"/>
</dbReference>
<dbReference type="EMBL" id="LVVY01000063">
    <property type="protein sequence ID" value="OAM79332.1"/>
    <property type="molecule type" value="Genomic_DNA"/>
</dbReference>
<evidence type="ECO:0000256" key="1">
    <source>
        <dbReference type="ARBA" id="ARBA00009156"/>
    </source>
</evidence>
<dbReference type="CDD" id="cd07772">
    <property type="entry name" value="ASKHA_NBD_FGGY_NaCK-like"/>
    <property type="match status" value="1"/>
</dbReference>
<proteinExistence type="inferred from homology"/>
<organism evidence="6 7">
    <name type="scientific">Devosia elaeis</name>
    <dbReference type="NCBI Taxonomy" id="1770058"/>
    <lineage>
        <taxon>Bacteria</taxon>
        <taxon>Pseudomonadati</taxon>
        <taxon>Pseudomonadota</taxon>
        <taxon>Alphaproteobacteria</taxon>
        <taxon>Hyphomicrobiales</taxon>
        <taxon>Devosiaceae</taxon>
        <taxon>Devosia</taxon>
    </lineage>
</organism>
<dbReference type="InterPro" id="IPR050406">
    <property type="entry name" value="FGGY_Carb_Kinase"/>
</dbReference>
<evidence type="ECO:0000313" key="6">
    <source>
        <dbReference type="EMBL" id="OAM79332.1"/>
    </source>
</evidence>
<dbReference type="Pfam" id="PF00370">
    <property type="entry name" value="FGGY_N"/>
    <property type="match status" value="1"/>
</dbReference>
<keyword evidence="7" id="KW-1185">Reference proteome</keyword>
<evidence type="ECO:0000256" key="3">
    <source>
        <dbReference type="ARBA" id="ARBA00022777"/>
    </source>
</evidence>
<dbReference type="OrthoDB" id="9786272at2"/>
<dbReference type="Gene3D" id="3.30.420.40">
    <property type="match status" value="3"/>
</dbReference>
<name>A0A178I2I1_9HYPH</name>
<dbReference type="Proteomes" id="UP000078389">
    <property type="component" value="Unassembled WGS sequence"/>
</dbReference>
<dbReference type="RefSeq" id="WP_067451913.1">
    <property type="nucleotide sequence ID" value="NZ_LVVY01000063.1"/>
</dbReference>
<comment type="caution">
    <text evidence="6">The sequence shown here is derived from an EMBL/GenBank/DDBJ whole genome shotgun (WGS) entry which is preliminary data.</text>
</comment>
<dbReference type="PANTHER" id="PTHR43095:SF5">
    <property type="entry name" value="XYLULOSE KINASE"/>
    <property type="match status" value="1"/>
</dbReference>
<keyword evidence="2" id="KW-0808">Transferase</keyword>
<comment type="similarity">
    <text evidence="1">Belongs to the FGGY kinase family.</text>
</comment>
<sequence length="457" mass="47985">MTQTIPRHIAVIDIGKTNAKVVLIDSAGGQQVAARSTPNVVRRDGPYPHMDVDMLWAFILDSLKTLGAAHGIDGISITTHGACGALLAGDALALPILDYEFDGPERLADDYALVRPDFSESLSPRLPAGLNLGAQFFWQARTFPEDFARVTALLTYAQYWAWRLTGMQASEVTSLGCHTDLWAPAGGAFSSLVDRMGWRGRFPPVRPAASVLGPLLPEIAAATGLAAATPVTCGIHDSNASLLPHLGRQEPPFTIISTGTWTILMTVGGDTGALDQSRDSLANVDAHGRPVPTARFMGGREFDALAPEIAEPSPADIAHVIAHDIQALPSFMPGVGPFGGQAGRWTHDPAGLTPGQRNAAASFYLALMARACLDLCGLGRSITIEGPLARNTLFGATLARLTGVPVLASGDATGTSLGASLLFGGALREAGGRNAFAPLEAPGLDAYVESWRQKVQS</sequence>
<reference evidence="6 7" key="1">
    <citation type="submission" date="2016-03" db="EMBL/GenBank/DDBJ databases">
        <title>Genome sequencing of Devosia sp. S37.</title>
        <authorList>
            <person name="Mohd Nor M."/>
        </authorList>
    </citation>
    <scope>NUCLEOTIDE SEQUENCE [LARGE SCALE GENOMIC DNA]</scope>
    <source>
        <strain evidence="6 7">S37</strain>
    </source>
</reference>
<protein>
    <submittedName>
        <fullName evidence="6">Carbohydrate kinase</fullName>
    </submittedName>
</protein>
<accession>A0A178I2I1</accession>
<dbReference type="GO" id="GO:0016301">
    <property type="term" value="F:kinase activity"/>
    <property type="evidence" value="ECO:0007669"/>
    <property type="project" value="UniProtKB-KW"/>
</dbReference>
<dbReference type="STRING" id="1770058.A3840_03495"/>
<evidence type="ECO:0000259" key="4">
    <source>
        <dbReference type="Pfam" id="PF00370"/>
    </source>
</evidence>
<dbReference type="AlphaFoldDB" id="A0A178I2I1"/>
<dbReference type="SUPFAM" id="SSF53067">
    <property type="entry name" value="Actin-like ATPase domain"/>
    <property type="match status" value="2"/>
</dbReference>
<gene>
    <name evidence="6" type="ORF">A3840_03495</name>
</gene>
<dbReference type="InterPro" id="IPR018484">
    <property type="entry name" value="FGGY_N"/>
</dbReference>
<dbReference type="Pfam" id="PF21546">
    <property type="entry name" value="FGGY_C_2"/>
    <property type="match status" value="1"/>
</dbReference>
<feature type="domain" description="Carbohydrate kinase FGGY C-terminal" evidence="5">
    <location>
        <begin position="251"/>
        <end position="424"/>
    </location>
</feature>
<feature type="domain" description="Carbohydrate kinase FGGY N-terminal" evidence="4">
    <location>
        <begin position="138"/>
        <end position="243"/>
    </location>
</feature>
<evidence type="ECO:0000256" key="2">
    <source>
        <dbReference type="ARBA" id="ARBA00022679"/>
    </source>
</evidence>
<keyword evidence="3 6" id="KW-0418">Kinase</keyword>
<dbReference type="InterPro" id="IPR043129">
    <property type="entry name" value="ATPase_NBD"/>
</dbReference>